<comment type="caution">
    <text evidence="1">The sequence shown here is derived from an EMBL/GenBank/DDBJ whole genome shotgun (WGS) entry which is preliminary data.</text>
</comment>
<gene>
    <name evidence="1" type="ORF">P7K49_033935</name>
</gene>
<name>A0ABQ9TUE6_SAGOE</name>
<sequence>MSHPTFIKKTGLAVSKLDLVTFLEGRKELRTVKSEETVAAQPDGVLLCHPLAGGMLPDLHTRGTVSGVSTTRGLRGGP</sequence>
<organism evidence="1 2">
    <name type="scientific">Saguinus oedipus</name>
    <name type="common">Cotton-top tamarin</name>
    <name type="synonym">Oedipomidas oedipus</name>
    <dbReference type="NCBI Taxonomy" id="9490"/>
    <lineage>
        <taxon>Eukaryota</taxon>
        <taxon>Metazoa</taxon>
        <taxon>Chordata</taxon>
        <taxon>Craniata</taxon>
        <taxon>Vertebrata</taxon>
        <taxon>Euteleostomi</taxon>
        <taxon>Mammalia</taxon>
        <taxon>Eutheria</taxon>
        <taxon>Euarchontoglires</taxon>
        <taxon>Primates</taxon>
        <taxon>Haplorrhini</taxon>
        <taxon>Platyrrhini</taxon>
        <taxon>Cebidae</taxon>
        <taxon>Callitrichinae</taxon>
        <taxon>Saguinus</taxon>
    </lineage>
</organism>
<keyword evidence="2" id="KW-1185">Reference proteome</keyword>
<dbReference type="Proteomes" id="UP001266305">
    <property type="component" value="Unassembled WGS sequence"/>
</dbReference>
<reference evidence="1 2" key="1">
    <citation type="submission" date="2023-05" db="EMBL/GenBank/DDBJ databases">
        <title>B98-5 Cell Line De Novo Hybrid Assembly: An Optical Mapping Approach.</title>
        <authorList>
            <person name="Kananen K."/>
            <person name="Auerbach J.A."/>
            <person name="Kautto E."/>
            <person name="Blachly J.S."/>
        </authorList>
    </citation>
    <scope>NUCLEOTIDE SEQUENCE [LARGE SCALE GENOMIC DNA]</scope>
    <source>
        <strain evidence="1">B95-8</strain>
        <tissue evidence="1">Cell line</tissue>
    </source>
</reference>
<feature type="non-terminal residue" evidence="1">
    <location>
        <position position="78"/>
    </location>
</feature>
<accession>A0ABQ9TUE6</accession>
<evidence type="ECO:0000313" key="1">
    <source>
        <dbReference type="EMBL" id="KAK2088028.1"/>
    </source>
</evidence>
<dbReference type="EMBL" id="JASSZA010000019">
    <property type="protein sequence ID" value="KAK2088028.1"/>
    <property type="molecule type" value="Genomic_DNA"/>
</dbReference>
<proteinExistence type="predicted"/>
<evidence type="ECO:0000313" key="2">
    <source>
        <dbReference type="Proteomes" id="UP001266305"/>
    </source>
</evidence>
<protein>
    <submittedName>
        <fullName evidence="1">Uncharacterized protein</fullName>
    </submittedName>
</protein>